<protein>
    <submittedName>
        <fullName evidence="1">Uncharacterized protein</fullName>
    </submittedName>
</protein>
<dbReference type="EMBL" id="BAABME010022776">
    <property type="protein sequence ID" value="GAA0166580.1"/>
    <property type="molecule type" value="Genomic_DNA"/>
</dbReference>
<gene>
    <name evidence="1" type="ORF">LIER_40216</name>
</gene>
<sequence length="98" mass="11724">MEETALFTNRRDWQGRVQRRGRGYDDWRFGDQERGVRENQDRVFQSRELEEFLMVNGFKTVGEKKIVKAINATIVARRDIKQEIAGPREFNEMLRHPL</sequence>
<evidence type="ECO:0000313" key="2">
    <source>
        <dbReference type="Proteomes" id="UP001454036"/>
    </source>
</evidence>
<proteinExistence type="predicted"/>
<comment type="caution">
    <text evidence="1">The sequence shown here is derived from an EMBL/GenBank/DDBJ whole genome shotgun (WGS) entry which is preliminary data.</text>
</comment>
<evidence type="ECO:0000313" key="1">
    <source>
        <dbReference type="EMBL" id="GAA0166580.1"/>
    </source>
</evidence>
<dbReference type="Proteomes" id="UP001454036">
    <property type="component" value="Unassembled WGS sequence"/>
</dbReference>
<accession>A0AAV3QUM3</accession>
<reference evidence="1 2" key="1">
    <citation type="submission" date="2024-01" db="EMBL/GenBank/DDBJ databases">
        <title>The complete chloroplast genome sequence of Lithospermum erythrorhizon: insights into the phylogenetic relationship among Boraginaceae species and the maternal lineages of purple gromwells.</title>
        <authorList>
            <person name="Okada T."/>
            <person name="Watanabe K."/>
        </authorList>
    </citation>
    <scope>NUCLEOTIDE SEQUENCE [LARGE SCALE GENOMIC DNA]</scope>
</reference>
<keyword evidence="2" id="KW-1185">Reference proteome</keyword>
<organism evidence="1 2">
    <name type="scientific">Lithospermum erythrorhizon</name>
    <name type="common">Purple gromwell</name>
    <name type="synonym">Lithospermum officinale var. erythrorhizon</name>
    <dbReference type="NCBI Taxonomy" id="34254"/>
    <lineage>
        <taxon>Eukaryota</taxon>
        <taxon>Viridiplantae</taxon>
        <taxon>Streptophyta</taxon>
        <taxon>Embryophyta</taxon>
        <taxon>Tracheophyta</taxon>
        <taxon>Spermatophyta</taxon>
        <taxon>Magnoliopsida</taxon>
        <taxon>eudicotyledons</taxon>
        <taxon>Gunneridae</taxon>
        <taxon>Pentapetalae</taxon>
        <taxon>asterids</taxon>
        <taxon>lamiids</taxon>
        <taxon>Boraginales</taxon>
        <taxon>Boraginaceae</taxon>
        <taxon>Boraginoideae</taxon>
        <taxon>Lithospermeae</taxon>
        <taxon>Lithospermum</taxon>
    </lineage>
</organism>
<dbReference type="AlphaFoldDB" id="A0AAV3QUM3"/>
<name>A0AAV3QUM3_LITER</name>